<dbReference type="Pfam" id="PF02575">
    <property type="entry name" value="YbaB_DNA_bd"/>
    <property type="match status" value="1"/>
</dbReference>
<accession>A0ABP8C2Q3</accession>
<dbReference type="InterPro" id="IPR004401">
    <property type="entry name" value="YbaB/EbfC"/>
</dbReference>
<evidence type="ECO:0000313" key="2">
    <source>
        <dbReference type="Proteomes" id="UP001501710"/>
    </source>
</evidence>
<comment type="caution">
    <text evidence="1">The sequence shown here is derived from an EMBL/GenBank/DDBJ whole genome shotgun (WGS) entry which is preliminary data.</text>
</comment>
<name>A0ABP8C2Q3_9ACTN</name>
<sequence>MTSKGIEPDEFISNLEGQAGEKIKKYRQLRTDLADMESTVTSDDETVTVTVLPGGAVKNIKLTVRAMRKSNGELERLLVETIQQAAAQVASRMAERVQDAVGDTFDVVSMVNARLPEKSLDEDTTGREHRR</sequence>
<keyword evidence="2" id="KW-1185">Reference proteome</keyword>
<gene>
    <name evidence="1" type="ORF">GCM10022254_33020</name>
</gene>
<evidence type="ECO:0008006" key="3">
    <source>
        <dbReference type="Google" id="ProtNLM"/>
    </source>
</evidence>
<dbReference type="RefSeq" id="WP_344897063.1">
    <property type="nucleotide sequence ID" value="NZ_BAABAS010000006.1"/>
</dbReference>
<organism evidence="1 2">
    <name type="scientific">Actinomadura meridiana</name>
    <dbReference type="NCBI Taxonomy" id="559626"/>
    <lineage>
        <taxon>Bacteria</taxon>
        <taxon>Bacillati</taxon>
        <taxon>Actinomycetota</taxon>
        <taxon>Actinomycetes</taxon>
        <taxon>Streptosporangiales</taxon>
        <taxon>Thermomonosporaceae</taxon>
        <taxon>Actinomadura</taxon>
    </lineage>
</organism>
<reference evidence="2" key="1">
    <citation type="journal article" date="2019" name="Int. J. Syst. Evol. Microbiol.">
        <title>The Global Catalogue of Microorganisms (GCM) 10K type strain sequencing project: providing services to taxonomists for standard genome sequencing and annotation.</title>
        <authorList>
            <consortium name="The Broad Institute Genomics Platform"/>
            <consortium name="The Broad Institute Genome Sequencing Center for Infectious Disease"/>
            <person name="Wu L."/>
            <person name="Ma J."/>
        </authorList>
    </citation>
    <scope>NUCLEOTIDE SEQUENCE [LARGE SCALE GENOMIC DNA]</scope>
    <source>
        <strain evidence="2">JCM 17440</strain>
    </source>
</reference>
<dbReference type="EMBL" id="BAABAS010000006">
    <property type="protein sequence ID" value="GAA4232616.1"/>
    <property type="molecule type" value="Genomic_DNA"/>
</dbReference>
<proteinExistence type="predicted"/>
<dbReference type="InterPro" id="IPR036894">
    <property type="entry name" value="YbaB-like_sf"/>
</dbReference>
<evidence type="ECO:0000313" key="1">
    <source>
        <dbReference type="EMBL" id="GAA4232616.1"/>
    </source>
</evidence>
<protein>
    <recommendedName>
        <fullName evidence="3">YbaB/EbfC DNA-binding family protein</fullName>
    </recommendedName>
</protein>
<dbReference type="SUPFAM" id="SSF82607">
    <property type="entry name" value="YbaB-like"/>
    <property type="match status" value="1"/>
</dbReference>
<dbReference type="Gene3D" id="3.30.1310.10">
    <property type="entry name" value="Nucleoid-associated protein YbaB-like domain"/>
    <property type="match status" value="1"/>
</dbReference>
<dbReference type="Proteomes" id="UP001501710">
    <property type="component" value="Unassembled WGS sequence"/>
</dbReference>